<dbReference type="PRINTS" id="PR00125">
    <property type="entry name" value="ATPASEDELTA"/>
</dbReference>
<keyword evidence="4 7" id="KW-0406">Ion transport</keyword>
<comment type="function">
    <text evidence="7">F(1)F(0) ATP synthase produces ATP from ADP in the presence of a proton or sodium gradient. F-type ATPases consist of two structural domains, F(1) containing the extramembraneous catalytic core and F(0) containing the membrane proton channel, linked together by a central stalk and a peripheral stalk. During catalysis, ATP synthesis in the catalytic domain of F(1) is coupled via a rotary mechanism of the central stalk subunits to proton translocation.</text>
</comment>
<evidence type="ECO:0000256" key="1">
    <source>
        <dbReference type="ARBA" id="ARBA00004370"/>
    </source>
</evidence>
<dbReference type="Pfam" id="PF00213">
    <property type="entry name" value="OSCP"/>
    <property type="match status" value="1"/>
</dbReference>
<dbReference type="GO" id="GO:0005886">
    <property type="term" value="C:plasma membrane"/>
    <property type="evidence" value="ECO:0007669"/>
    <property type="project" value="UniProtKB-SubCell"/>
</dbReference>
<keyword evidence="3 7" id="KW-0375">Hydrogen ion transport</keyword>
<sequence>MAGASSESLAAALADLETTLPTASLSLARELFGILAVLDGSAGLRRALTDPSREGAEKSALVHSLLDGKASGEAVEITAKLAASRWAGARDISDALETIASTVACAVAEQGAGTASGLSGLEKLQNDLFAFNNTVEGNHELQAALTEQQASPEARRTLALRLVPEASEEARLLIGQAVSAPRGAKPTALVEKFASLAAGRQKRWIADVAVARPLGEGQLKRLQDGLNTLYGRELKINTTVEPSLVGGLRVTVGDEVLDASTVTRLGDLRRQLAAQAR</sequence>
<dbReference type="GO" id="GO:0046933">
    <property type="term" value="F:proton-transporting ATP synthase activity, rotational mechanism"/>
    <property type="evidence" value="ECO:0007669"/>
    <property type="project" value="UniProtKB-UniRule"/>
</dbReference>
<evidence type="ECO:0000313" key="8">
    <source>
        <dbReference type="EMBL" id="AMM33201.1"/>
    </source>
</evidence>
<reference evidence="8 9" key="1">
    <citation type="submission" date="2016-02" db="EMBL/GenBank/DDBJ databases">
        <title>Complete genome of Sinomonas atrocyanea KCTC 3377.</title>
        <authorList>
            <person name="Kim K.M."/>
        </authorList>
    </citation>
    <scope>NUCLEOTIDE SEQUENCE [LARGE SCALE GENOMIC DNA]</scope>
    <source>
        <strain evidence="8 9">KCTC 3377</strain>
    </source>
</reference>
<protein>
    <recommendedName>
        <fullName evidence="7">ATP synthase subunit delta</fullName>
    </recommendedName>
    <alternativeName>
        <fullName evidence="7">ATP synthase F(1) sector subunit delta</fullName>
    </alternativeName>
    <alternativeName>
        <fullName evidence="7">F-type ATPase subunit delta</fullName>
        <shortName evidence="7">F-ATPase subunit delta</shortName>
    </alternativeName>
</protein>
<dbReference type="OrthoDB" id="5242917at2"/>
<name>A0A127A2T5_9MICC</name>
<dbReference type="PANTHER" id="PTHR11910">
    <property type="entry name" value="ATP SYNTHASE DELTA CHAIN"/>
    <property type="match status" value="1"/>
</dbReference>
<evidence type="ECO:0000256" key="5">
    <source>
        <dbReference type="ARBA" id="ARBA00023136"/>
    </source>
</evidence>
<dbReference type="NCBIfam" id="NF009967">
    <property type="entry name" value="PRK13430.1"/>
    <property type="match status" value="1"/>
</dbReference>
<evidence type="ECO:0000256" key="3">
    <source>
        <dbReference type="ARBA" id="ARBA00022781"/>
    </source>
</evidence>
<evidence type="ECO:0000313" key="9">
    <source>
        <dbReference type="Proteomes" id="UP000070134"/>
    </source>
</evidence>
<dbReference type="PATRIC" id="fig|37927.3.peg.2609"/>
<dbReference type="EMBL" id="CP014518">
    <property type="protein sequence ID" value="AMM33201.1"/>
    <property type="molecule type" value="Genomic_DNA"/>
</dbReference>
<evidence type="ECO:0000256" key="7">
    <source>
        <dbReference type="HAMAP-Rule" id="MF_01416"/>
    </source>
</evidence>
<proteinExistence type="inferred from homology"/>
<dbReference type="AlphaFoldDB" id="A0A127A2T5"/>
<comment type="function">
    <text evidence="7">This protein is part of the stalk that links CF(0) to CF(1). It either transmits conformational changes from CF(0) to CF(1) or is implicated in proton conduction.</text>
</comment>
<dbReference type="KEGG" id="satk:SA2016_2533"/>
<keyword evidence="6 7" id="KW-0066">ATP synthesis</keyword>
<dbReference type="STRING" id="37927.SA2016_2533"/>
<gene>
    <name evidence="7" type="primary">atpH</name>
    <name evidence="8" type="ORF">SA2016_2533</name>
</gene>
<dbReference type="HAMAP" id="MF_01416">
    <property type="entry name" value="ATP_synth_delta_bact"/>
    <property type="match status" value="1"/>
</dbReference>
<dbReference type="RefSeq" id="WP_066498560.1">
    <property type="nucleotide sequence ID" value="NZ_BJMO01000015.1"/>
</dbReference>
<organism evidence="8 9">
    <name type="scientific">Sinomonas atrocyanea</name>
    <dbReference type="NCBI Taxonomy" id="37927"/>
    <lineage>
        <taxon>Bacteria</taxon>
        <taxon>Bacillati</taxon>
        <taxon>Actinomycetota</taxon>
        <taxon>Actinomycetes</taxon>
        <taxon>Micrococcales</taxon>
        <taxon>Micrococcaceae</taxon>
        <taxon>Sinomonas</taxon>
    </lineage>
</organism>
<evidence type="ECO:0000256" key="6">
    <source>
        <dbReference type="ARBA" id="ARBA00023310"/>
    </source>
</evidence>
<dbReference type="GO" id="GO:0045259">
    <property type="term" value="C:proton-transporting ATP synthase complex"/>
    <property type="evidence" value="ECO:0007669"/>
    <property type="project" value="UniProtKB-KW"/>
</dbReference>
<dbReference type="Proteomes" id="UP000070134">
    <property type="component" value="Chromosome"/>
</dbReference>
<keyword evidence="2 7" id="KW-0813">Transport</keyword>
<accession>A0A127A2T5</accession>
<dbReference type="InterPro" id="IPR000711">
    <property type="entry name" value="ATPase_OSCP/dsu"/>
</dbReference>
<comment type="similarity">
    <text evidence="7">Belongs to the ATPase delta chain family.</text>
</comment>
<evidence type="ECO:0000256" key="4">
    <source>
        <dbReference type="ARBA" id="ARBA00023065"/>
    </source>
</evidence>
<keyword evidence="7" id="KW-1003">Cell membrane</keyword>
<keyword evidence="9" id="KW-1185">Reference proteome</keyword>
<comment type="subcellular location">
    <subcellularLocation>
        <location evidence="7">Cell membrane</location>
        <topology evidence="7">Peripheral membrane protein</topology>
    </subcellularLocation>
    <subcellularLocation>
        <location evidence="1">Membrane</location>
    </subcellularLocation>
</comment>
<keyword evidence="5 7" id="KW-0472">Membrane</keyword>
<keyword evidence="7" id="KW-0139">CF(1)</keyword>
<evidence type="ECO:0000256" key="2">
    <source>
        <dbReference type="ARBA" id="ARBA00022448"/>
    </source>
</evidence>